<dbReference type="GO" id="GO:0008168">
    <property type="term" value="F:methyltransferase activity"/>
    <property type="evidence" value="ECO:0007669"/>
    <property type="project" value="UniProtKB-KW"/>
</dbReference>
<organism evidence="5 6">
    <name type="scientific">Thalassococcus arenae</name>
    <dbReference type="NCBI Taxonomy" id="2851652"/>
    <lineage>
        <taxon>Bacteria</taxon>
        <taxon>Pseudomonadati</taxon>
        <taxon>Pseudomonadota</taxon>
        <taxon>Alphaproteobacteria</taxon>
        <taxon>Rhodobacterales</taxon>
        <taxon>Roseobacteraceae</taxon>
        <taxon>Thalassococcus</taxon>
    </lineage>
</organism>
<gene>
    <name evidence="5" type="ORF">KUH32_09080</name>
</gene>
<dbReference type="Pfam" id="PF05175">
    <property type="entry name" value="MTS"/>
    <property type="match status" value="1"/>
</dbReference>
<name>A0ABS6N7D5_9RHOB</name>
<keyword evidence="3" id="KW-0949">S-adenosyl-L-methionine</keyword>
<dbReference type="CDD" id="cd02440">
    <property type="entry name" value="AdoMet_MTases"/>
    <property type="match status" value="1"/>
</dbReference>
<dbReference type="InterPro" id="IPR046977">
    <property type="entry name" value="RsmC/RlmG"/>
</dbReference>
<dbReference type="InterPro" id="IPR007848">
    <property type="entry name" value="Small_mtfrase_dom"/>
</dbReference>
<evidence type="ECO:0000313" key="6">
    <source>
        <dbReference type="Proteomes" id="UP001166293"/>
    </source>
</evidence>
<protein>
    <submittedName>
        <fullName evidence="5">Class I SAM-dependent methyltransferase</fullName>
    </submittedName>
</protein>
<evidence type="ECO:0000256" key="1">
    <source>
        <dbReference type="ARBA" id="ARBA00022603"/>
    </source>
</evidence>
<dbReference type="Proteomes" id="UP001166293">
    <property type="component" value="Unassembled WGS sequence"/>
</dbReference>
<keyword evidence="2" id="KW-0808">Transferase</keyword>
<accession>A0ABS6N7D5</accession>
<keyword evidence="6" id="KW-1185">Reference proteome</keyword>
<dbReference type="GO" id="GO:0032259">
    <property type="term" value="P:methylation"/>
    <property type="evidence" value="ECO:0007669"/>
    <property type="project" value="UniProtKB-KW"/>
</dbReference>
<sequence>MRSDRLQHALKSGLVLPDDARCVLIGAPGDFEIDAFAPGSTVVQQDFRPDFDHWERRGVTVTDNAQGPFDIAIAFIPRARALAESRVAQACALAPGGLVIIDGQKEDGVESVLKAMRGRTTLEGVVSKAHGKLAWLAASDAFADWAHGATRNSDGFWTAPGVFSSDATDPASAFLADALPRGLSGQIADLGAGWGALAPTILRSDTVAALHLVEADKAALDCARRNVTDPRAHFHWADATTWKTPAPLDAVVMNPPFHAGRRGDPGIGQSFIAAAARLLSQSGHLWMVANRHLPYEAALTKHFRDCTETGGDARFKILHARRPTRHKG</sequence>
<reference evidence="5" key="1">
    <citation type="submission" date="2021-06" db="EMBL/GenBank/DDBJ databases">
        <title>Thalassococcus sp. CAU 1522 isolated from sea sand, Republic of Korea.</title>
        <authorList>
            <person name="Kim W."/>
        </authorList>
    </citation>
    <scope>NUCLEOTIDE SEQUENCE</scope>
    <source>
        <strain evidence="5">CAU 1522</strain>
    </source>
</reference>
<dbReference type="RefSeq" id="WP_217777711.1">
    <property type="nucleotide sequence ID" value="NZ_JAHRWL010000001.1"/>
</dbReference>
<keyword evidence="1 5" id="KW-0489">Methyltransferase</keyword>
<dbReference type="PANTHER" id="PTHR47816:SF4">
    <property type="entry name" value="RIBOSOMAL RNA SMALL SUBUNIT METHYLTRANSFERASE C"/>
    <property type="match status" value="1"/>
</dbReference>
<evidence type="ECO:0000259" key="4">
    <source>
        <dbReference type="Pfam" id="PF05175"/>
    </source>
</evidence>
<dbReference type="PANTHER" id="PTHR47816">
    <property type="entry name" value="RIBOSOMAL RNA SMALL SUBUNIT METHYLTRANSFERASE C"/>
    <property type="match status" value="1"/>
</dbReference>
<dbReference type="EMBL" id="JAHRWL010000001">
    <property type="protein sequence ID" value="MBV2359926.1"/>
    <property type="molecule type" value="Genomic_DNA"/>
</dbReference>
<comment type="caution">
    <text evidence="5">The sequence shown here is derived from an EMBL/GenBank/DDBJ whole genome shotgun (WGS) entry which is preliminary data.</text>
</comment>
<evidence type="ECO:0000256" key="3">
    <source>
        <dbReference type="ARBA" id="ARBA00022691"/>
    </source>
</evidence>
<feature type="domain" description="Methyltransferase small" evidence="4">
    <location>
        <begin position="156"/>
        <end position="318"/>
    </location>
</feature>
<proteinExistence type="predicted"/>
<evidence type="ECO:0000256" key="2">
    <source>
        <dbReference type="ARBA" id="ARBA00022679"/>
    </source>
</evidence>
<evidence type="ECO:0000313" key="5">
    <source>
        <dbReference type="EMBL" id="MBV2359926.1"/>
    </source>
</evidence>